<gene>
    <name evidence="17" type="ORF">MFU01_54450</name>
    <name evidence="18" type="ORF">SAMN05443572_103425</name>
</gene>
<keyword evidence="3 12" id="KW-0813">Transport</keyword>
<accession>A0A511TB86</accession>
<evidence type="ECO:0000313" key="20">
    <source>
        <dbReference type="Proteomes" id="UP000321514"/>
    </source>
</evidence>
<dbReference type="SUPFAM" id="SSF56935">
    <property type="entry name" value="Porins"/>
    <property type="match status" value="1"/>
</dbReference>
<keyword evidence="9 12" id="KW-0472">Membrane</keyword>
<comment type="similarity">
    <text evidence="12 13">Belongs to the TonB-dependent receptor family.</text>
</comment>
<protein>
    <submittedName>
        <fullName evidence="18">TonB family C-terminal domain-containing protein</fullName>
    </submittedName>
</protein>
<comment type="caution">
    <text evidence="17">The sequence shown here is derived from an EMBL/GenBank/DDBJ whole genome shotgun (WGS) entry which is preliminary data.</text>
</comment>
<dbReference type="NCBIfam" id="NF038079">
    <property type="entry name" value="TonB_sider_MxcH"/>
    <property type="match status" value="1"/>
</dbReference>
<dbReference type="NCBIfam" id="TIGR01352">
    <property type="entry name" value="tonB_Cterm"/>
    <property type="match status" value="1"/>
</dbReference>
<dbReference type="InterPro" id="IPR039426">
    <property type="entry name" value="TonB-dep_rcpt-like"/>
</dbReference>
<keyword evidence="10" id="KW-0675">Receptor</keyword>
<dbReference type="PANTHER" id="PTHR30069">
    <property type="entry name" value="TONB-DEPENDENT OUTER MEMBRANE RECEPTOR"/>
    <property type="match status" value="1"/>
</dbReference>
<dbReference type="InterPro" id="IPR037066">
    <property type="entry name" value="Plug_dom_sf"/>
</dbReference>
<dbReference type="Pfam" id="PF00593">
    <property type="entry name" value="TonB_dep_Rec_b-barrel"/>
    <property type="match status" value="1"/>
</dbReference>
<dbReference type="Pfam" id="PF07715">
    <property type="entry name" value="Plug"/>
    <property type="match status" value="1"/>
</dbReference>
<evidence type="ECO:0000256" key="14">
    <source>
        <dbReference type="SAM" id="MobiDB-lite"/>
    </source>
</evidence>
<dbReference type="PROSITE" id="PS52016">
    <property type="entry name" value="TONB_DEPENDENT_REC_3"/>
    <property type="match status" value="1"/>
</dbReference>
<feature type="region of interest" description="Disordered" evidence="14">
    <location>
        <begin position="133"/>
        <end position="199"/>
    </location>
</feature>
<keyword evidence="11 12" id="KW-0998">Cell outer membrane</keyword>
<evidence type="ECO:0000256" key="1">
    <source>
        <dbReference type="ARBA" id="ARBA00004167"/>
    </source>
</evidence>
<feature type="signal peptide" evidence="15">
    <location>
        <begin position="1"/>
        <end position="19"/>
    </location>
</feature>
<evidence type="ECO:0000256" key="6">
    <source>
        <dbReference type="ARBA" id="ARBA00022729"/>
    </source>
</evidence>
<dbReference type="Proteomes" id="UP000321514">
    <property type="component" value="Unassembled WGS sequence"/>
</dbReference>
<dbReference type="STRING" id="1334629.MFUL124B02_23140"/>
<evidence type="ECO:0000256" key="4">
    <source>
        <dbReference type="ARBA" id="ARBA00022452"/>
    </source>
</evidence>
<dbReference type="Gene3D" id="2.170.130.10">
    <property type="entry name" value="TonB-dependent receptor, plug domain"/>
    <property type="match status" value="1"/>
</dbReference>
<dbReference type="AlphaFoldDB" id="A0A511TB86"/>
<keyword evidence="19" id="KW-1185">Reference proteome</keyword>
<feature type="compositionally biased region" description="Polar residues" evidence="14">
    <location>
        <begin position="133"/>
        <end position="142"/>
    </location>
</feature>
<evidence type="ECO:0000256" key="2">
    <source>
        <dbReference type="ARBA" id="ARBA00004571"/>
    </source>
</evidence>
<dbReference type="PROSITE" id="PS52015">
    <property type="entry name" value="TONB_CTD"/>
    <property type="match status" value="1"/>
</dbReference>
<dbReference type="InterPro" id="IPR012910">
    <property type="entry name" value="Plug_dom"/>
</dbReference>
<dbReference type="GO" id="GO:0044718">
    <property type="term" value="P:siderophore transmembrane transport"/>
    <property type="evidence" value="ECO:0007669"/>
    <property type="project" value="TreeGrafter"/>
</dbReference>
<keyword evidence="8 13" id="KW-0798">TonB box</keyword>
<reference evidence="18 19" key="1">
    <citation type="submission" date="2016-10" db="EMBL/GenBank/DDBJ databases">
        <authorList>
            <person name="Varghese N."/>
            <person name="Submissions S."/>
        </authorList>
    </citation>
    <scope>NUCLEOTIDE SEQUENCE [LARGE SCALE GENOMIC DNA]</scope>
    <source>
        <strain evidence="18 19">DSM 16525</strain>
    </source>
</reference>
<dbReference type="Gene3D" id="3.30.1150.10">
    <property type="match status" value="1"/>
</dbReference>
<dbReference type="Pfam" id="PF03544">
    <property type="entry name" value="TonB_C"/>
    <property type="match status" value="1"/>
</dbReference>
<evidence type="ECO:0000313" key="17">
    <source>
        <dbReference type="EMBL" id="GEN10408.1"/>
    </source>
</evidence>
<evidence type="ECO:0000256" key="13">
    <source>
        <dbReference type="RuleBase" id="RU003357"/>
    </source>
</evidence>
<dbReference type="GO" id="GO:0015344">
    <property type="term" value="F:siderophore uptake transmembrane transporter activity"/>
    <property type="evidence" value="ECO:0007669"/>
    <property type="project" value="TreeGrafter"/>
</dbReference>
<dbReference type="InterPro" id="IPR006260">
    <property type="entry name" value="TonB/TolA_C"/>
</dbReference>
<dbReference type="EMBL" id="FOIB01000003">
    <property type="protein sequence ID" value="SET83425.1"/>
    <property type="molecule type" value="Genomic_DNA"/>
</dbReference>
<evidence type="ECO:0000256" key="8">
    <source>
        <dbReference type="ARBA" id="ARBA00023077"/>
    </source>
</evidence>
<dbReference type="Proteomes" id="UP000183760">
    <property type="component" value="Unassembled WGS sequence"/>
</dbReference>
<dbReference type="Gene3D" id="2.40.170.20">
    <property type="entry name" value="TonB-dependent receptor, beta-barrel domain"/>
    <property type="match status" value="1"/>
</dbReference>
<sequence>MFRGAAVLACLAALQPAWAQVEGGTPAGAEAPPPSVVPPKLVTFIEAPYPAEAEQARLEATVRLKLTLDDQGAVTEAQVLETQGHGFEEAARDAALRFRFEPARRDGVAVPSRIAYSYEFRLPAVAPVPTSVAQATEPNTSAEPPRAVTAAPVDGTQAPGVTRKPSTSAEQPRAITAAPVDGTQAPGVTSEPNALAEPPPPAITAAPVDGGPQAPDVTSEPGPPVITIAPVDVTQEAIEVTVEGESVANRRRRSAESVKVIETEHLQREAVDMAQALARTEGVDVRRGGGLGSRARFSLAGLSEDQVRFFIDGVPLELAGFGPDFANVPVNLVQRMELYQGVVPARFGADALGGAVHIVTAENLQRTGASASYELGSFETHRVTASAQHGTDAGLFVRASGFFDSSPNDYRVDVKVDDAEGRIHDARLPRFHDAFRAGGGGVEVGVLNRPWARKLSLRVFGSASTKEVQHDATMSNAYGDIDTSNRSGGATLRFDRLFARDVVVDAVGGYVYRRASLTDLGSCAYDWFGRCILTLPQPGELQSRAIDRRVGQHTAFVRANAGWTFAPNQMLRLAVAPTYVTRAGEDRALARLGQQDPLTGDRSLFNLVTGLEHELDALDERLENIAFAKSYVQLARAERISASGAFAPVNRDTFNFGVGDSLRYHVTPRLTAKAAYEWATRLPGPDEIFGDGMLIDSNLTLEPEKSHNVNLELAFNSGETPRGTFRGGTLGFARLTDQYIQPIGREGYVTYQNVFAARILGATGAAGWTSPGQYLSLDGNATFQDIRNVSSEGNFGAFKGQRLPGRPSLLANGSARFQLSGLASARDELSLSWHTRFVNTFYRGWEGLGSKDSKSRIPSQLLHSLAITYVTRTARATLSWTVDVRNLTDATAMDFFGVQRPGRSVSAKMVAEL</sequence>
<feature type="chain" id="PRO_5022947149" evidence="15">
    <location>
        <begin position="20"/>
        <end position="913"/>
    </location>
</feature>
<keyword evidence="5 12" id="KW-0812">Transmembrane</keyword>
<keyword evidence="7" id="KW-1133">Transmembrane helix</keyword>
<dbReference type="PANTHER" id="PTHR30069:SF29">
    <property type="entry name" value="HEMOGLOBIN AND HEMOGLOBIN-HAPTOGLOBIN-BINDING PROTEIN 1-RELATED"/>
    <property type="match status" value="1"/>
</dbReference>
<evidence type="ECO:0000256" key="10">
    <source>
        <dbReference type="ARBA" id="ARBA00023170"/>
    </source>
</evidence>
<dbReference type="InterPro" id="IPR000531">
    <property type="entry name" value="Beta-barrel_TonB"/>
</dbReference>
<dbReference type="SUPFAM" id="SSF74653">
    <property type="entry name" value="TolA/TonB C-terminal domain"/>
    <property type="match status" value="1"/>
</dbReference>
<organism evidence="17 20">
    <name type="scientific">Myxococcus fulvus</name>
    <dbReference type="NCBI Taxonomy" id="33"/>
    <lineage>
        <taxon>Bacteria</taxon>
        <taxon>Pseudomonadati</taxon>
        <taxon>Myxococcota</taxon>
        <taxon>Myxococcia</taxon>
        <taxon>Myxococcales</taxon>
        <taxon>Cystobacterineae</taxon>
        <taxon>Myxococcaceae</taxon>
        <taxon>Myxococcus</taxon>
    </lineage>
</organism>
<evidence type="ECO:0000256" key="7">
    <source>
        <dbReference type="ARBA" id="ARBA00022989"/>
    </source>
</evidence>
<dbReference type="InterPro" id="IPR037682">
    <property type="entry name" value="TonB_C"/>
</dbReference>
<evidence type="ECO:0000259" key="16">
    <source>
        <dbReference type="PROSITE" id="PS52015"/>
    </source>
</evidence>
<dbReference type="InterPro" id="IPR036942">
    <property type="entry name" value="Beta-barrel_TonB_sf"/>
</dbReference>
<evidence type="ECO:0000256" key="11">
    <source>
        <dbReference type="ARBA" id="ARBA00023237"/>
    </source>
</evidence>
<feature type="domain" description="TonB C-terminal" evidence="16">
    <location>
        <begin position="34"/>
        <end position="129"/>
    </location>
</feature>
<proteinExistence type="inferred from homology"/>
<comment type="subcellular location">
    <subcellularLocation>
        <location evidence="2 12">Cell outer membrane</location>
        <topology evidence="2 12">Multi-pass membrane protein</topology>
    </subcellularLocation>
    <subcellularLocation>
        <location evidence="1">Membrane</location>
        <topology evidence="1">Single-pass membrane protein</topology>
    </subcellularLocation>
</comment>
<keyword evidence="6 15" id="KW-0732">Signal</keyword>
<evidence type="ECO:0000256" key="5">
    <source>
        <dbReference type="ARBA" id="ARBA00022692"/>
    </source>
</evidence>
<evidence type="ECO:0000256" key="9">
    <source>
        <dbReference type="ARBA" id="ARBA00023136"/>
    </source>
</evidence>
<dbReference type="GO" id="GO:0009279">
    <property type="term" value="C:cell outer membrane"/>
    <property type="evidence" value="ECO:0007669"/>
    <property type="project" value="UniProtKB-SubCell"/>
</dbReference>
<evidence type="ECO:0000313" key="18">
    <source>
        <dbReference type="EMBL" id="SET83425.1"/>
    </source>
</evidence>
<evidence type="ECO:0000256" key="15">
    <source>
        <dbReference type="SAM" id="SignalP"/>
    </source>
</evidence>
<evidence type="ECO:0000256" key="3">
    <source>
        <dbReference type="ARBA" id="ARBA00022448"/>
    </source>
</evidence>
<name>A0A511TB86_MYXFU</name>
<reference evidence="17 20" key="2">
    <citation type="submission" date="2019-07" db="EMBL/GenBank/DDBJ databases">
        <title>Whole genome shotgun sequence of Myxococcus fulvus NBRC 100333.</title>
        <authorList>
            <person name="Hosoyama A."/>
            <person name="Uohara A."/>
            <person name="Ohji S."/>
            <person name="Ichikawa N."/>
        </authorList>
    </citation>
    <scope>NUCLEOTIDE SEQUENCE [LARGE SCALE GENOMIC DNA]</scope>
    <source>
        <strain evidence="17 20">NBRC 100333</strain>
    </source>
</reference>
<evidence type="ECO:0000313" key="19">
    <source>
        <dbReference type="Proteomes" id="UP000183760"/>
    </source>
</evidence>
<keyword evidence="4 12" id="KW-1134">Transmembrane beta strand</keyword>
<evidence type="ECO:0000256" key="12">
    <source>
        <dbReference type="PROSITE-ProRule" id="PRU01360"/>
    </source>
</evidence>
<dbReference type="EMBL" id="BJXR01000039">
    <property type="protein sequence ID" value="GEN10408.1"/>
    <property type="molecule type" value="Genomic_DNA"/>
</dbReference>